<dbReference type="PANTHER" id="PTHR30409">
    <property type="entry name" value="CARBAMATE KINASE"/>
    <property type="match status" value="1"/>
</dbReference>
<reference evidence="7 8" key="1">
    <citation type="submission" date="2023-11" db="EMBL/GenBank/DDBJ databases">
        <title>MicrobeMod: A computational toolkit for identifying prokaryotic methylation and restriction-modification with nanopore sequencing.</title>
        <authorList>
            <person name="Crits-Christoph A."/>
            <person name="Kang S.C."/>
            <person name="Lee H."/>
            <person name="Ostrov N."/>
        </authorList>
    </citation>
    <scope>NUCLEOTIDE SEQUENCE [LARGE SCALE GENOMIC DNA]</scope>
    <source>
        <strain evidence="7 8">DSMZ 700</strain>
    </source>
</reference>
<gene>
    <name evidence="7" type="ORF">SIL87_19720</name>
</gene>
<dbReference type="Pfam" id="PF00696">
    <property type="entry name" value="AA_kinase"/>
    <property type="match status" value="1"/>
</dbReference>
<dbReference type="InterPro" id="IPR001048">
    <property type="entry name" value="Asp/Glu/Uridylate_kinase"/>
</dbReference>
<dbReference type="InterPro" id="IPR003964">
    <property type="entry name" value="Carb_kinase"/>
</dbReference>
<proteinExistence type="inferred from homology"/>
<dbReference type="PIRSF" id="PIRSF000723">
    <property type="entry name" value="Carbamate_kin"/>
    <property type="match status" value="1"/>
</dbReference>
<dbReference type="FunFam" id="3.40.1160.10:FF:000007">
    <property type="entry name" value="Carbamate kinase"/>
    <property type="match status" value="1"/>
</dbReference>
<dbReference type="Gene3D" id="3.40.1160.10">
    <property type="entry name" value="Acetylglutamate kinase-like"/>
    <property type="match status" value="1"/>
</dbReference>
<dbReference type="NCBIfam" id="NF009008">
    <property type="entry name" value="PRK12354.1"/>
    <property type="match status" value="1"/>
</dbReference>
<organism evidence="7 8">
    <name type="scientific">Acidiphilium acidophilum</name>
    <name type="common">Thiobacillus acidophilus</name>
    <dbReference type="NCBI Taxonomy" id="76588"/>
    <lineage>
        <taxon>Bacteria</taxon>
        <taxon>Pseudomonadati</taxon>
        <taxon>Pseudomonadota</taxon>
        <taxon>Alphaproteobacteria</taxon>
        <taxon>Acetobacterales</taxon>
        <taxon>Acidocellaceae</taxon>
        <taxon>Acidiphilium</taxon>
    </lineage>
</organism>
<dbReference type="RefSeq" id="WP_319615839.1">
    <property type="nucleotide sequence ID" value="NZ_JAWXYB010000018.1"/>
</dbReference>
<evidence type="ECO:0000313" key="7">
    <source>
        <dbReference type="EMBL" id="MDX5932985.1"/>
    </source>
</evidence>
<keyword evidence="4 5" id="KW-0418">Kinase</keyword>
<dbReference type="Proteomes" id="UP001279553">
    <property type="component" value="Unassembled WGS sequence"/>
</dbReference>
<dbReference type="SUPFAM" id="SSF53633">
    <property type="entry name" value="Carbamate kinase-like"/>
    <property type="match status" value="1"/>
</dbReference>
<evidence type="ECO:0000256" key="4">
    <source>
        <dbReference type="ARBA" id="ARBA00022777"/>
    </source>
</evidence>
<evidence type="ECO:0000256" key="1">
    <source>
        <dbReference type="ARBA" id="ARBA00004850"/>
    </source>
</evidence>
<dbReference type="GO" id="GO:0019546">
    <property type="term" value="P:L-arginine deiminase pathway"/>
    <property type="evidence" value="ECO:0007669"/>
    <property type="project" value="TreeGrafter"/>
</dbReference>
<feature type="domain" description="Aspartate/glutamate/uridylate kinase" evidence="6">
    <location>
        <begin position="1"/>
        <end position="284"/>
    </location>
</feature>
<evidence type="ECO:0000256" key="3">
    <source>
        <dbReference type="ARBA" id="ARBA00022679"/>
    </source>
</evidence>
<dbReference type="PRINTS" id="PR01469">
    <property type="entry name" value="CARBMTKINASE"/>
</dbReference>
<dbReference type="CDD" id="cd04235">
    <property type="entry name" value="AAK_CK"/>
    <property type="match status" value="1"/>
</dbReference>
<dbReference type="GO" id="GO:0008804">
    <property type="term" value="F:carbamate kinase activity"/>
    <property type="evidence" value="ECO:0007669"/>
    <property type="project" value="InterPro"/>
</dbReference>
<comment type="similarity">
    <text evidence="2 5">Belongs to the carbamate kinase family.</text>
</comment>
<dbReference type="AlphaFoldDB" id="A0AAW9DW80"/>
<accession>A0AAW9DW80</accession>
<dbReference type="InterPro" id="IPR036393">
    <property type="entry name" value="AceGlu_kinase-like_sf"/>
</dbReference>
<comment type="caution">
    <text evidence="7">The sequence shown here is derived from an EMBL/GenBank/DDBJ whole genome shotgun (WGS) entry which is preliminary data.</text>
</comment>
<dbReference type="GO" id="GO:0005829">
    <property type="term" value="C:cytosol"/>
    <property type="evidence" value="ECO:0007669"/>
    <property type="project" value="TreeGrafter"/>
</dbReference>
<protein>
    <recommendedName>
        <fullName evidence="5">Carbamate kinase</fullName>
    </recommendedName>
</protein>
<dbReference type="PANTHER" id="PTHR30409:SF1">
    <property type="entry name" value="CARBAMATE KINASE-RELATED"/>
    <property type="match status" value="1"/>
</dbReference>
<name>A0AAW9DW80_ACIAO</name>
<dbReference type="EMBL" id="JAWXYB010000018">
    <property type="protein sequence ID" value="MDX5932985.1"/>
    <property type="molecule type" value="Genomic_DNA"/>
</dbReference>
<keyword evidence="3 5" id="KW-0808">Transferase</keyword>
<comment type="pathway">
    <text evidence="1">Amino-acid degradation; L-arginine degradation via ADI pathway.</text>
</comment>
<keyword evidence="8" id="KW-1185">Reference proteome</keyword>
<sequence length="346" mass="35595">MRILIALGGNALLKRGEVLSPAHQQLAIDTAAQSLAGLVQAGHQVIITHGSGPQVGLLALQSAAGPAESALPLDVLDAESQGWLGFAIELALRNALPAGTEIVTLLTQIAVAADDPAFASPSKPIGPVYTEAEAGRLAKAHGWSVAADGAGWRRVVASPSPVDVIERRSIARLVRAGALVICGGGGGIPVARDAANRWHGMEAVIDKDASSAMIARMIGADLLVILTDVAGVYLDYGKPEARLIRAASPGALAAHAIDFHAGSMGPKVDAACDFAHRTGRRAAIGALDDLPAIIEDRAGTRITSREPALVFATPKGVQEIPKGVQEIPKEVTAMPKGVAITSIKFP</sequence>
<evidence type="ECO:0000313" key="8">
    <source>
        <dbReference type="Proteomes" id="UP001279553"/>
    </source>
</evidence>
<evidence type="ECO:0000259" key="6">
    <source>
        <dbReference type="Pfam" id="PF00696"/>
    </source>
</evidence>
<evidence type="ECO:0000256" key="2">
    <source>
        <dbReference type="ARBA" id="ARBA00011066"/>
    </source>
</evidence>
<evidence type="ECO:0000256" key="5">
    <source>
        <dbReference type="PIRNR" id="PIRNR000723"/>
    </source>
</evidence>